<reference evidence="1" key="1">
    <citation type="submission" date="2015-03" db="EMBL/GenBank/DDBJ databases">
        <title>Wuchereria bancrofti Genome Sequencing Papua New Guinea Strain.</title>
        <authorList>
            <person name="Small S.T."/>
            <person name="Serre D."/>
            <person name="Zimmerman P.A."/>
        </authorList>
    </citation>
    <scope>NUCLEOTIDE SEQUENCE [LARGE SCALE GENOMIC DNA]</scope>
    <source>
        <strain evidence="1">pt0022</strain>
    </source>
</reference>
<dbReference type="WBParaSite" id="mrna-Wban_03019">
    <property type="protein sequence ID" value="mrna-Wban_03019"/>
    <property type="gene ID" value="Wban_03019"/>
</dbReference>
<reference evidence="2" key="3">
    <citation type="submission" date="2024-02" db="UniProtKB">
        <authorList>
            <consortium name="WormBaseParasite"/>
        </authorList>
    </citation>
    <scope>IDENTIFICATION</scope>
    <source>
        <strain evidence="2">pt0022</strain>
    </source>
</reference>
<evidence type="ECO:0000313" key="1">
    <source>
        <dbReference type="Proteomes" id="UP000093561"/>
    </source>
</evidence>
<accession>A0AAF5PMW3</accession>
<dbReference type="AlphaFoldDB" id="A0AAF5PMW3"/>
<evidence type="ECO:0000313" key="2">
    <source>
        <dbReference type="WBParaSite" id="mrna-Wban_03019"/>
    </source>
</evidence>
<organism evidence="1 2">
    <name type="scientific">Wuchereria bancrofti</name>
    <dbReference type="NCBI Taxonomy" id="6293"/>
    <lineage>
        <taxon>Eukaryota</taxon>
        <taxon>Metazoa</taxon>
        <taxon>Ecdysozoa</taxon>
        <taxon>Nematoda</taxon>
        <taxon>Chromadorea</taxon>
        <taxon>Rhabditida</taxon>
        <taxon>Spirurina</taxon>
        <taxon>Spiruromorpha</taxon>
        <taxon>Filarioidea</taxon>
        <taxon>Onchocercidae</taxon>
        <taxon>Wuchereria</taxon>
    </lineage>
</organism>
<evidence type="ECO:0008006" key="3">
    <source>
        <dbReference type="Google" id="ProtNLM"/>
    </source>
</evidence>
<sequence length="132" mass="15504">MIEDKRGILNLISEGKEKNDREWKVTVEATERILRQLEAMGENLEQSSIEIIIENKLPLDSGQKRRMQRLKEKNACLNCLQPGHTTINCKTRKRVCFYCKGHHNTALCYTKYNDQTQSVGLIEEEKIQRRQR</sequence>
<protein>
    <recommendedName>
        <fullName evidence="3">CCHC-type domain-containing protein</fullName>
    </recommendedName>
</protein>
<dbReference type="Proteomes" id="UP000093561">
    <property type="component" value="Unassembled WGS sequence"/>
</dbReference>
<reference evidence="1" key="2">
    <citation type="journal article" date="2016" name="Mol. Ecol.">
        <title>Population genomics of the filarial nematode parasite Wuchereria bancrofti from mosquitoes.</title>
        <authorList>
            <person name="Small S.T."/>
            <person name="Reimer L.J."/>
            <person name="Tisch D.J."/>
            <person name="King C.L."/>
            <person name="Christensen B.M."/>
            <person name="Siba P.M."/>
            <person name="Kazura J.W."/>
            <person name="Serre D."/>
            <person name="Zimmerman P.A."/>
        </authorList>
    </citation>
    <scope>NUCLEOTIDE SEQUENCE</scope>
    <source>
        <strain evidence="1">pt0022</strain>
    </source>
</reference>
<dbReference type="Gene3D" id="4.10.60.10">
    <property type="entry name" value="Zinc finger, CCHC-type"/>
    <property type="match status" value="1"/>
</dbReference>
<name>A0AAF5PMW3_WUCBA</name>
<proteinExistence type="predicted"/>